<accession>A0ABX8J9Y8</accession>
<feature type="transmembrane region" description="Helical" evidence="1">
    <location>
        <begin position="195"/>
        <end position="212"/>
    </location>
</feature>
<feature type="transmembrane region" description="Helical" evidence="1">
    <location>
        <begin position="255"/>
        <end position="274"/>
    </location>
</feature>
<dbReference type="PANTHER" id="PTHR22911:SF79">
    <property type="entry name" value="MOBA-LIKE NTP TRANSFERASE DOMAIN-CONTAINING PROTEIN"/>
    <property type="match status" value="1"/>
</dbReference>
<keyword evidence="1" id="KW-0812">Transmembrane</keyword>
<feature type="transmembrane region" description="Helical" evidence="1">
    <location>
        <begin position="224"/>
        <end position="243"/>
    </location>
</feature>
<evidence type="ECO:0000313" key="4">
    <source>
        <dbReference type="Proteomes" id="UP000683557"/>
    </source>
</evidence>
<reference evidence="3 4" key="1">
    <citation type="submission" date="2021-06" db="EMBL/GenBank/DDBJ databases">
        <title>Gemonas diversity in paddy soil.</title>
        <authorList>
            <person name="Liu G."/>
        </authorList>
    </citation>
    <scope>NUCLEOTIDE SEQUENCE [LARGE SCALE GENOMIC DNA]</scope>
    <source>
        <strain evidence="3 4">RG10</strain>
    </source>
</reference>
<gene>
    <name evidence="3" type="ORF">KP004_01755</name>
</gene>
<feature type="transmembrane region" description="Helical" evidence="1">
    <location>
        <begin position="78"/>
        <end position="98"/>
    </location>
</feature>
<evidence type="ECO:0000259" key="2">
    <source>
        <dbReference type="Pfam" id="PF00892"/>
    </source>
</evidence>
<feature type="transmembrane region" description="Helical" evidence="1">
    <location>
        <begin position="48"/>
        <end position="66"/>
    </location>
</feature>
<dbReference type="Pfam" id="PF00892">
    <property type="entry name" value="EamA"/>
    <property type="match status" value="2"/>
</dbReference>
<feature type="transmembrane region" description="Helical" evidence="1">
    <location>
        <begin position="133"/>
        <end position="152"/>
    </location>
</feature>
<feature type="domain" description="EamA" evidence="2">
    <location>
        <begin position="165"/>
        <end position="297"/>
    </location>
</feature>
<keyword evidence="1" id="KW-1133">Transmembrane helix</keyword>
<name>A0ABX8J9Y8_9BACT</name>
<feature type="transmembrane region" description="Helical" evidence="1">
    <location>
        <begin position="104"/>
        <end position="126"/>
    </location>
</feature>
<proteinExistence type="predicted"/>
<feature type="transmembrane region" description="Helical" evidence="1">
    <location>
        <begin position="15"/>
        <end position="36"/>
    </location>
</feature>
<feature type="domain" description="EamA" evidence="2">
    <location>
        <begin position="14"/>
        <end position="150"/>
    </location>
</feature>
<feature type="transmembrane region" description="Helical" evidence="1">
    <location>
        <begin position="164"/>
        <end position="183"/>
    </location>
</feature>
<keyword evidence="1" id="KW-0472">Membrane</keyword>
<dbReference type="PANTHER" id="PTHR22911">
    <property type="entry name" value="ACYL-MALONYL CONDENSING ENZYME-RELATED"/>
    <property type="match status" value="1"/>
</dbReference>
<protein>
    <submittedName>
        <fullName evidence="3">EamA family transporter</fullName>
    </submittedName>
</protein>
<evidence type="ECO:0000256" key="1">
    <source>
        <dbReference type="SAM" id="Phobius"/>
    </source>
</evidence>
<sequence length="317" mass="33435">MQSLHSARAESRHGLLLIMLAAVLWGTVGISTKTIYQLATTNALSVGFFRLATSLPVLCFMCWVRLGTQMFRVSRGDLALMALIGLLTALYQVCYFGAIARTGVAVATVVTLCTAPVMVAVVSATFTRKRLSTITLTALAGSLSGTSLLVLFQEQAKSCGANAGGIGLALVSAFCYGMVTILSQKMAARRDPFQSLAISFSLGASMLFAFAWSQGIVTTYTPQAWMLLVYLGTIPTAIAYLLFFNGMRSTSATAASISTLVEPMVATLLAWILFGERCTAVGFLGIALLGGSLLLLYLGATAHLRGKGNIGTDPDVP</sequence>
<dbReference type="InterPro" id="IPR000620">
    <property type="entry name" value="EamA_dom"/>
</dbReference>
<evidence type="ECO:0000313" key="3">
    <source>
        <dbReference type="EMBL" id="QWV93941.1"/>
    </source>
</evidence>
<organism evidence="3 4">
    <name type="scientific">Geomonas oryzisoli</name>
    <dbReference type="NCBI Taxonomy" id="2847992"/>
    <lineage>
        <taxon>Bacteria</taxon>
        <taxon>Pseudomonadati</taxon>
        <taxon>Thermodesulfobacteriota</taxon>
        <taxon>Desulfuromonadia</taxon>
        <taxon>Geobacterales</taxon>
        <taxon>Geobacteraceae</taxon>
        <taxon>Geomonas</taxon>
    </lineage>
</organism>
<feature type="transmembrane region" description="Helical" evidence="1">
    <location>
        <begin position="280"/>
        <end position="300"/>
    </location>
</feature>
<keyword evidence="4" id="KW-1185">Reference proteome</keyword>
<dbReference type="Proteomes" id="UP000683557">
    <property type="component" value="Chromosome"/>
</dbReference>
<dbReference type="RefSeq" id="WP_216800675.1">
    <property type="nucleotide sequence ID" value="NZ_CP076723.1"/>
</dbReference>
<dbReference type="EMBL" id="CP076723">
    <property type="protein sequence ID" value="QWV93941.1"/>
    <property type="molecule type" value="Genomic_DNA"/>
</dbReference>